<keyword evidence="1 4" id="KW-0732">Signal</keyword>
<feature type="chain" id="PRO_5022776515" evidence="4">
    <location>
        <begin position="28"/>
        <end position="367"/>
    </location>
</feature>
<keyword evidence="2" id="KW-1015">Disulfide bond</keyword>
<dbReference type="EMBL" id="SSTE01000555">
    <property type="protein sequence ID" value="KAA0067302.1"/>
    <property type="molecule type" value="Genomic_DNA"/>
</dbReference>
<comment type="similarity">
    <text evidence="3">Belongs to the PMEI family.</text>
</comment>
<dbReference type="AlphaFoldDB" id="A0A5A7VG03"/>
<dbReference type="NCBIfam" id="TIGR01614">
    <property type="entry name" value="PME_inhib"/>
    <property type="match status" value="1"/>
</dbReference>
<organism evidence="6 7">
    <name type="scientific">Cucumis melo var. makuwa</name>
    <name type="common">Oriental melon</name>
    <dbReference type="NCBI Taxonomy" id="1194695"/>
    <lineage>
        <taxon>Eukaryota</taxon>
        <taxon>Viridiplantae</taxon>
        <taxon>Streptophyta</taxon>
        <taxon>Embryophyta</taxon>
        <taxon>Tracheophyta</taxon>
        <taxon>Spermatophyta</taxon>
        <taxon>Magnoliopsida</taxon>
        <taxon>eudicotyledons</taxon>
        <taxon>Gunneridae</taxon>
        <taxon>Pentapetalae</taxon>
        <taxon>rosids</taxon>
        <taxon>fabids</taxon>
        <taxon>Cucurbitales</taxon>
        <taxon>Cucurbitaceae</taxon>
        <taxon>Benincaseae</taxon>
        <taxon>Cucumis</taxon>
    </lineage>
</organism>
<dbReference type="GO" id="GO:0046910">
    <property type="term" value="F:pectinesterase inhibitor activity"/>
    <property type="evidence" value="ECO:0007669"/>
    <property type="project" value="InterPro"/>
</dbReference>
<proteinExistence type="inferred from homology"/>
<protein>
    <submittedName>
        <fullName evidence="6">Pectinesterase inhibitor-like</fullName>
    </submittedName>
</protein>
<evidence type="ECO:0000256" key="4">
    <source>
        <dbReference type="SAM" id="SignalP"/>
    </source>
</evidence>
<dbReference type="Gene3D" id="1.20.140.40">
    <property type="entry name" value="Invertase/pectin methylesterase inhibitor family protein"/>
    <property type="match status" value="1"/>
</dbReference>
<accession>A0A5A7VG03</accession>
<dbReference type="FunFam" id="1.20.140.40:FF:000008">
    <property type="entry name" value="Invertase/pectin methylesterase inhibitor family protein"/>
    <property type="match status" value="1"/>
</dbReference>
<dbReference type="PANTHER" id="PTHR36710:SF4">
    <property type="entry name" value="PLANT INVERTASE_PECTIN METHYLESTERASE INHIBITOR SUPERFAMILY PROTEIN"/>
    <property type="match status" value="1"/>
</dbReference>
<dbReference type="SMART" id="SM00856">
    <property type="entry name" value="PMEI"/>
    <property type="match status" value="1"/>
</dbReference>
<dbReference type="CDD" id="cd15797">
    <property type="entry name" value="PMEI"/>
    <property type="match status" value="1"/>
</dbReference>
<evidence type="ECO:0000256" key="1">
    <source>
        <dbReference type="ARBA" id="ARBA00022729"/>
    </source>
</evidence>
<name>A0A5A7VG03_CUCMM</name>
<comment type="caution">
    <text evidence="6">The sequence shown here is derived from an EMBL/GenBank/DDBJ whole genome shotgun (WGS) entry which is preliminary data.</text>
</comment>
<dbReference type="Pfam" id="PF04043">
    <property type="entry name" value="PMEI"/>
    <property type="match status" value="1"/>
</dbReference>
<evidence type="ECO:0000313" key="7">
    <source>
        <dbReference type="Proteomes" id="UP000321393"/>
    </source>
</evidence>
<dbReference type="InterPro" id="IPR006501">
    <property type="entry name" value="Pectinesterase_inhib_dom"/>
</dbReference>
<feature type="signal peptide" evidence="4">
    <location>
        <begin position="1"/>
        <end position="27"/>
    </location>
</feature>
<dbReference type="InterPro" id="IPR052421">
    <property type="entry name" value="PCW_Enzyme_Inhibitor"/>
</dbReference>
<evidence type="ECO:0000256" key="3">
    <source>
        <dbReference type="ARBA" id="ARBA00038471"/>
    </source>
</evidence>
<evidence type="ECO:0000256" key="2">
    <source>
        <dbReference type="ARBA" id="ARBA00023157"/>
    </source>
</evidence>
<dbReference type="SUPFAM" id="SSF101148">
    <property type="entry name" value="Plant invertase/pectin methylesterase inhibitor"/>
    <property type="match status" value="1"/>
</dbReference>
<evidence type="ECO:0000313" key="6">
    <source>
        <dbReference type="EMBL" id="KAA0067302.1"/>
    </source>
</evidence>
<dbReference type="OrthoDB" id="764172at2759"/>
<dbReference type="Proteomes" id="UP000321393">
    <property type="component" value="Unassembled WGS sequence"/>
</dbReference>
<sequence length="367" mass="39468">MAKNSCPIIVSLVEILLFTIISNAASSTDVISTICPKTSNPPFCSNLLKSSGITNIKGLAVYTLNLTHTNAQKSLTLANSLAKTTTNPQLKQRYSSCAKSYDEVVGDIENAQKNLAIGDFNAVNIVTSGAMTEIDDCQDKFVQPPKDTSLLLKNGKTLNDICSIILVIWSYLSSLEGIKELTFKFSGSAAGLFGGSSPFLGVDSIEGHNQDSGKGFPTTGPRSEAGNVVVHRGLHVTRPLVVACVLSDWNCMSMDLEVTVRYVVVISMDIDHGVWTGKDNGLVWTEGTRLICASFGSTRLICASFGITRLIGVSFGVTRLICAFYGTTRLLCRVRAQLGADRREAGRMREGHMDASDFLIASADVFC</sequence>
<dbReference type="InterPro" id="IPR035513">
    <property type="entry name" value="Invertase/methylesterase_inhib"/>
</dbReference>
<reference evidence="6 7" key="1">
    <citation type="submission" date="2019-08" db="EMBL/GenBank/DDBJ databases">
        <title>Draft genome sequences of two oriental melons (Cucumis melo L. var makuwa).</title>
        <authorList>
            <person name="Kwon S.-Y."/>
        </authorList>
    </citation>
    <scope>NUCLEOTIDE SEQUENCE [LARGE SCALE GENOMIC DNA]</scope>
    <source>
        <strain evidence="7">cv. SW 3</strain>
        <tissue evidence="6">Leaf</tissue>
    </source>
</reference>
<feature type="domain" description="Pectinesterase inhibitor" evidence="5">
    <location>
        <begin position="26"/>
        <end position="168"/>
    </location>
</feature>
<gene>
    <name evidence="6" type="ORF">E6C27_scaffold179G00020</name>
</gene>
<evidence type="ECO:0000259" key="5">
    <source>
        <dbReference type="SMART" id="SM00856"/>
    </source>
</evidence>
<dbReference type="PANTHER" id="PTHR36710">
    <property type="entry name" value="PECTINESTERASE INHIBITOR-LIKE"/>
    <property type="match status" value="1"/>
</dbReference>
<dbReference type="InterPro" id="IPR034086">
    <property type="entry name" value="PMEI_plant"/>
</dbReference>